<proteinExistence type="predicted"/>
<organism evidence="2 3">
    <name type="scientific">Petrolisthes manimaculis</name>
    <dbReference type="NCBI Taxonomy" id="1843537"/>
    <lineage>
        <taxon>Eukaryota</taxon>
        <taxon>Metazoa</taxon>
        <taxon>Ecdysozoa</taxon>
        <taxon>Arthropoda</taxon>
        <taxon>Crustacea</taxon>
        <taxon>Multicrustacea</taxon>
        <taxon>Malacostraca</taxon>
        <taxon>Eumalacostraca</taxon>
        <taxon>Eucarida</taxon>
        <taxon>Decapoda</taxon>
        <taxon>Pleocyemata</taxon>
        <taxon>Anomura</taxon>
        <taxon>Galatheoidea</taxon>
        <taxon>Porcellanidae</taxon>
        <taxon>Petrolisthes</taxon>
    </lineage>
</organism>
<name>A0AAE1PAX7_9EUCA</name>
<evidence type="ECO:0000313" key="3">
    <source>
        <dbReference type="Proteomes" id="UP001292094"/>
    </source>
</evidence>
<protein>
    <submittedName>
        <fullName evidence="2">Uncharacterized protein</fullName>
    </submittedName>
</protein>
<dbReference type="AlphaFoldDB" id="A0AAE1PAX7"/>
<gene>
    <name evidence="2" type="ORF">Pmani_022970</name>
</gene>
<dbReference type="Proteomes" id="UP001292094">
    <property type="component" value="Unassembled WGS sequence"/>
</dbReference>
<keyword evidence="3" id="KW-1185">Reference proteome</keyword>
<sequence length="92" mass="9694">MLGDTAGSGITNFKQSLSSIPILPPPVLHPTSFPLLHYILPPPLLHPSSLPLLHSIPLIPTLDLGLAMATESDREAGETDRNAGQIGKLAGR</sequence>
<evidence type="ECO:0000313" key="2">
    <source>
        <dbReference type="EMBL" id="KAK4305124.1"/>
    </source>
</evidence>
<feature type="region of interest" description="Disordered" evidence="1">
    <location>
        <begin position="71"/>
        <end position="92"/>
    </location>
</feature>
<comment type="caution">
    <text evidence="2">The sequence shown here is derived from an EMBL/GenBank/DDBJ whole genome shotgun (WGS) entry which is preliminary data.</text>
</comment>
<evidence type="ECO:0000256" key="1">
    <source>
        <dbReference type="SAM" id="MobiDB-lite"/>
    </source>
</evidence>
<accession>A0AAE1PAX7</accession>
<dbReference type="EMBL" id="JAWZYT010002329">
    <property type="protein sequence ID" value="KAK4305124.1"/>
    <property type="molecule type" value="Genomic_DNA"/>
</dbReference>
<feature type="compositionally biased region" description="Basic and acidic residues" evidence="1">
    <location>
        <begin position="71"/>
        <end position="81"/>
    </location>
</feature>
<reference evidence="2" key="1">
    <citation type="submission" date="2023-11" db="EMBL/GenBank/DDBJ databases">
        <title>Genome assemblies of two species of porcelain crab, Petrolisthes cinctipes and Petrolisthes manimaculis (Anomura: Porcellanidae).</title>
        <authorList>
            <person name="Angst P."/>
        </authorList>
    </citation>
    <scope>NUCLEOTIDE SEQUENCE</scope>
    <source>
        <strain evidence="2">PB745_02</strain>
        <tissue evidence="2">Gill</tissue>
    </source>
</reference>